<protein>
    <submittedName>
        <fullName evidence="5">SPK domain-containing protein</fullName>
    </submittedName>
</protein>
<dbReference type="eggNOG" id="ENOG502TGTM">
    <property type="taxonomic scope" value="Eukaryota"/>
</dbReference>
<proteinExistence type="predicted"/>
<dbReference type="InterPro" id="IPR053367">
    <property type="entry name" value="G-alpha_activating_GEF"/>
</dbReference>
<feature type="region of interest" description="Disordered" evidence="2">
    <location>
        <begin position="1"/>
        <end position="39"/>
    </location>
</feature>
<dbReference type="SUPFAM" id="SSF46689">
    <property type="entry name" value="Homeodomain-like"/>
    <property type="match status" value="1"/>
</dbReference>
<reference evidence="5" key="1">
    <citation type="submission" date="2016-11" db="UniProtKB">
        <authorList>
            <consortium name="WormBaseParasite"/>
        </authorList>
    </citation>
    <scope>IDENTIFICATION</scope>
</reference>
<dbReference type="InterPro" id="IPR009057">
    <property type="entry name" value="Homeodomain-like_sf"/>
</dbReference>
<organism evidence="4 5">
    <name type="scientific">Caenorhabditis tropicalis</name>
    <dbReference type="NCBI Taxonomy" id="1561998"/>
    <lineage>
        <taxon>Eukaryota</taxon>
        <taxon>Metazoa</taxon>
        <taxon>Ecdysozoa</taxon>
        <taxon>Nematoda</taxon>
        <taxon>Chromadorea</taxon>
        <taxon>Rhabditida</taxon>
        <taxon>Rhabditina</taxon>
        <taxon>Rhabditomorpha</taxon>
        <taxon>Rhabditoidea</taxon>
        <taxon>Rhabditidae</taxon>
        <taxon>Peloderinae</taxon>
        <taxon>Caenorhabditis</taxon>
    </lineage>
</organism>
<evidence type="ECO:0000313" key="5">
    <source>
        <dbReference type="WBParaSite" id="Csp11.Scaffold479.g1815.t1"/>
    </source>
</evidence>
<dbReference type="Gene3D" id="1.10.10.60">
    <property type="entry name" value="Homeodomain-like"/>
    <property type="match status" value="1"/>
</dbReference>
<evidence type="ECO:0000259" key="3">
    <source>
        <dbReference type="SMART" id="SM00583"/>
    </source>
</evidence>
<dbReference type="PANTHER" id="PTHR38627:SF1">
    <property type="entry name" value="G-PROTEIN ALPHA SUBUNIT ACTIVATING PROTEIN GBAS-1-RELATED"/>
    <property type="match status" value="1"/>
</dbReference>
<dbReference type="PANTHER" id="PTHR38627">
    <property type="entry name" value="GA BINDING AND ACTIVATING AND SPK (SPK) DOMAIN CONTAINING-RELATED"/>
    <property type="match status" value="1"/>
</dbReference>
<dbReference type="SMART" id="SM00583">
    <property type="entry name" value="SPK"/>
    <property type="match status" value="2"/>
</dbReference>
<evidence type="ECO:0000313" key="4">
    <source>
        <dbReference type="Proteomes" id="UP000095282"/>
    </source>
</evidence>
<feature type="region of interest" description="Disordered" evidence="2">
    <location>
        <begin position="620"/>
        <end position="656"/>
    </location>
</feature>
<dbReference type="AlphaFoldDB" id="A0A1I7T2K7"/>
<feature type="compositionally biased region" description="Basic and acidic residues" evidence="2">
    <location>
        <begin position="642"/>
        <end position="656"/>
    </location>
</feature>
<evidence type="ECO:0000256" key="1">
    <source>
        <dbReference type="ARBA" id="ARBA00004123"/>
    </source>
</evidence>
<feature type="domain" description="SPK" evidence="3">
    <location>
        <begin position="333"/>
        <end position="445"/>
    </location>
</feature>
<dbReference type="Proteomes" id="UP000095282">
    <property type="component" value="Unplaced"/>
</dbReference>
<dbReference type="GO" id="GO:0005634">
    <property type="term" value="C:nucleus"/>
    <property type="evidence" value="ECO:0007669"/>
    <property type="project" value="UniProtKB-SubCell"/>
</dbReference>
<dbReference type="InterPro" id="IPR006570">
    <property type="entry name" value="SPK_dom"/>
</dbReference>
<dbReference type="Pfam" id="PF04435">
    <property type="entry name" value="SPK"/>
    <property type="match status" value="2"/>
</dbReference>
<name>A0A1I7T2K7_9PELO</name>
<dbReference type="WBParaSite" id="Csp11.Scaffold479.g1815.t1">
    <property type="protein sequence ID" value="Csp11.Scaffold479.g1815.t1"/>
    <property type="gene ID" value="Csp11.Scaffold479.g1815"/>
</dbReference>
<evidence type="ECO:0000256" key="2">
    <source>
        <dbReference type="SAM" id="MobiDB-lite"/>
    </source>
</evidence>
<comment type="subcellular location">
    <subcellularLocation>
        <location evidence="1">Nucleus</location>
    </subcellularLocation>
</comment>
<feature type="domain" description="SPK" evidence="3">
    <location>
        <begin position="188"/>
        <end position="299"/>
    </location>
</feature>
<sequence length="732" mass="85037">MRRVISRYSGDMEFDQRDINSEQQGSPKTDCRGRKPIRKTPEFLSQEESEGIIEFMLNQIRSRHPDRYGRVAKRRVRISSPSLWERCKIALGGEREAFRYKNNFTHLARKLHLYPQLCLADKADLYYALDLRVDESIRPELSEKLGIQFNELGIITGSSAIQHWDIVHPDSEIEEEDSDFKYRFSELEDGKMWQFIVNDVNSGNVREVYTRKVWEEFREIHGTERAAETYRGRFSKILLPNLHLMPFNIETKATLYFRLGHPVPHLIRKRLANATNVKYDQEGIIIFYPHCPKEISLNTVTPNSVIGISSPHRVSTLKAPLIWSAQPPYTEEEDRIIWEYILSSGCSKRDRKIGLKMNGWVFWKQFIRVTRSRRTWQSLSEHFMADLRPNIMNLDCDLKIKMKLYYTLSIPVDKETLRQFQTIANVFLNSGNVIRFAAGQDFLVGRSDGSIEEDHGHYTAKLNAKNIGKFVRDFTETYNASLEEEESKKKAEENLPNSEKYPYIPVLYRPMRILEKRKRQVMAQEARREARFPKKYELRVLEEQDLLEEEIKLEPQDNVIPQNPVPSDLLIEKKPKLEDGPPDLSDSFFPPPGNFHDISQCILKNRGEPDSREALDLSKSRMPAGSYQIPNPLTIPPHKRPLPKEQKPLEPENPGDKKLDAALSGIEYSLKFFTRQLEDLSPLLTDKQRDDCMDELAVWEGTVIQYEGLCLDRDTSAEEGIQRSVDATLDTV</sequence>
<keyword evidence="4" id="KW-1185">Reference proteome</keyword>
<accession>A0A1I7T2K7</accession>